<sequence length="306" mass="33434">MEIDRDIPIGNSKTNLSNAGKKSIPKKPIFIGIGIIIIIAIIALLVMFVLPTLDFTPVIVDDTNVDTSTGPVELICEKRLNLNLGGVVAVFANGETKNTLISGKGTKTPYIQLYENKVLIETITNPYIDTNDAEDEIVALLKEKNVSNVSLAGASQELIKEFNENNLKCYEMGGEIAAFVGYDLPPEDISYCKKYEDQNLMGKVALGSQKEIDFSLISGKGPQAKNLLIYEDKNFIGPISNTASDINLEDPTNALDDVENDFISLIQTEGIEIIILASFGETLETKLNDNNIICYEAGGEIKSFMK</sequence>
<keyword evidence="1" id="KW-1133">Transmembrane helix</keyword>
<dbReference type="AlphaFoldDB" id="A0A8T5GEN0"/>
<feature type="transmembrane region" description="Helical" evidence="1">
    <location>
        <begin position="29"/>
        <end position="50"/>
    </location>
</feature>
<organism evidence="2 3">
    <name type="scientific">Candidatus Iainarchaeum sp</name>
    <dbReference type="NCBI Taxonomy" id="3101447"/>
    <lineage>
        <taxon>Archaea</taxon>
        <taxon>Candidatus Iainarchaeota</taxon>
        <taxon>Candidatus Iainarchaeia</taxon>
        <taxon>Candidatus Iainarchaeales</taxon>
        <taxon>Candidatus Iainarchaeaceae</taxon>
        <taxon>Candidatus Iainarchaeum</taxon>
    </lineage>
</organism>
<evidence type="ECO:0000256" key="1">
    <source>
        <dbReference type="SAM" id="Phobius"/>
    </source>
</evidence>
<accession>A0A8T5GEN0</accession>
<evidence type="ECO:0000313" key="2">
    <source>
        <dbReference type="EMBL" id="MBT4870435.1"/>
    </source>
</evidence>
<keyword evidence="1" id="KW-0472">Membrane</keyword>
<dbReference type="Proteomes" id="UP000722459">
    <property type="component" value="Unassembled WGS sequence"/>
</dbReference>
<protein>
    <submittedName>
        <fullName evidence="2">Uncharacterized protein</fullName>
    </submittedName>
</protein>
<keyword evidence="1" id="KW-0812">Transmembrane</keyword>
<name>A0A8T5GEN0_9ARCH</name>
<proteinExistence type="predicted"/>
<evidence type="ECO:0000313" key="3">
    <source>
        <dbReference type="Proteomes" id="UP000722459"/>
    </source>
</evidence>
<comment type="caution">
    <text evidence="2">The sequence shown here is derived from an EMBL/GenBank/DDBJ whole genome shotgun (WGS) entry which is preliminary data.</text>
</comment>
<reference evidence="2" key="1">
    <citation type="journal article" date="2021" name="ISME J.">
        <title>Mercury methylation by metabolically versatile and cosmopolitan marine bacteria.</title>
        <authorList>
            <person name="Lin H."/>
            <person name="Ascher D.B."/>
            <person name="Myung Y."/>
            <person name="Lamborg C.H."/>
            <person name="Hallam S.J."/>
            <person name="Gionfriddo C.M."/>
            <person name="Holt K.E."/>
            <person name="Moreau J.W."/>
        </authorList>
    </citation>
    <scope>NUCLEOTIDE SEQUENCE</scope>
    <source>
        <strain evidence="2">SI075_bin30</strain>
    </source>
</reference>
<dbReference type="EMBL" id="JABJNZ010000035">
    <property type="protein sequence ID" value="MBT4870435.1"/>
    <property type="molecule type" value="Genomic_DNA"/>
</dbReference>
<gene>
    <name evidence="2" type="ORF">HON47_02590</name>
</gene>